<accession>A0A1B0BUK1</accession>
<dbReference type="AlphaFoldDB" id="A0A1B0BUK1"/>
<name>A0A1B0BUK1_9MUSC</name>
<sequence>TLSINWKLLIRLRFELGFINQLQFSDFEIADILYSFSAWKAFDAHLYIGTHNELLRTFPKSKIDDCDDFRTASVRKNNNNLLILSLQLYHHNIVVSVKLNRTILRIYQEQ</sequence>
<protein>
    <submittedName>
        <fullName evidence="1">Uncharacterized protein</fullName>
    </submittedName>
</protein>
<organism evidence="1 2">
    <name type="scientific">Glossina palpalis gambiensis</name>
    <dbReference type="NCBI Taxonomy" id="67801"/>
    <lineage>
        <taxon>Eukaryota</taxon>
        <taxon>Metazoa</taxon>
        <taxon>Ecdysozoa</taxon>
        <taxon>Arthropoda</taxon>
        <taxon>Hexapoda</taxon>
        <taxon>Insecta</taxon>
        <taxon>Pterygota</taxon>
        <taxon>Neoptera</taxon>
        <taxon>Endopterygota</taxon>
        <taxon>Diptera</taxon>
        <taxon>Brachycera</taxon>
        <taxon>Muscomorpha</taxon>
        <taxon>Hippoboscoidea</taxon>
        <taxon>Glossinidae</taxon>
        <taxon>Glossina</taxon>
    </lineage>
</organism>
<dbReference type="VEuPathDB" id="VectorBase:GPPI040960"/>
<evidence type="ECO:0000313" key="2">
    <source>
        <dbReference type="Proteomes" id="UP000092460"/>
    </source>
</evidence>
<reference evidence="1" key="2">
    <citation type="submission" date="2020-05" db="UniProtKB">
        <authorList>
            <consortium name="EnsemblMetazoa"/>
        </authorList>
    </citation>
    <scope>IDENTIFICATION</scope>
    <source>
        <strain evidence="1">IAEA</strain>
    </source>
</reference>
<evidence type="ECO:0000313" key="1">
    <source>
        <dbReference type="EnsemblMetazoa" id="GPPI040960-PA"/>
    </source>
</evidence>
<dbReference type="Proteomes" id="UP000092460">
    <property type="component" value="Unassembled WGS sequence"/>
</dbReference>
<proteinExistence type="predicted"/>
<dbReference type="EMBL" id="JXJN01020758">
    <property type="status" value="NOT_ANNOTATED_CDS"/>
    <property type="molecule type" value="Genomic_DNA"/>
</dbReference>
<reference evidence="2" key="1">
    <citation type="submission" date="2015-01" db="EMBL/GenBank/DDBJ databases">
        <authorList>
            <person name="Aksoy S."/>
            <person name="Warren W."/>
            <person name="Wilson R.K."/>
        </authorList>
    </citation>
    <scope>NUCLEOTIDE SEQUENCE [LARGE SCALE GENOMIC DNA]</scope>
    <source>
        <strain evidence="2">IAEA</strain>
    </source>
</reference>
<dbReference type="EnsemblMetazoa" id="GPPI040960-RA">
    <property type="protein sequence ID" value="GPPI040960-PA"/>
    <property type="gene ID" value="GPPI040960"/>
</dbReference>
<keyword evidence="2" id="KW-1185">Reference proteome</keyword>